<reference evidence="7" key="1">
    <citation type="submission" date="2009-09" db="EMBL/GenBank/DDBJ databases">
        <title>The complete genome of Nakamurella multipartita DSM 44233.</title>
        <authorList>
            <consortium name="US DOE Joint Genome Institute (JGI-PGF)"/>
            <person name="Lucas S."/>
            <person name="Copeland A."/>
            <person name="Lapidus A."/>
            <person name="Glavina del Rio T."/>
            <person name="Dalin E."/>
            <person name="Tice H."/>
            <person name="Bruce D."/>
            <person name="Goodwin L."/>
            <person name="Pitluck S."/>
            <person name="Kyrpides N."/>
            <person name="Mavromatis K."/>
            <person name="Ivanova N."/>
            <person name="Ovchinnikova G."/>
            <person name="Sims D."/>
            <person name="Meincke L."/>
            <person name="Brettin T."/>
            <person name="Detter J.C."/>
            <person name="Han C."/>
            <person name="Larimer F."/>
            <person name="Land M."/>
            <person name="Hauser L."/>
            <person name="Markowitz V."/>
            <person name="Cheng J.-F."/>
            <person name="Hugenholtz P."/>
            <person name="Woyke T."/>
            <person name="Wu D."/>
            <person name="Klenk H.-P."/>
            <person name="Eisen J.A."/>
        </authorList>
    </citation>
    <scope>NUCLEOTIDE SEQUENCE [LARGE SCALE GENOMIC DNA]</scope>
    <source>
        <strain evidence="7">ATCC 700099 / DSM 44233 / CIP 104796 / JCM 9543 / NBRC 105858 / Y-104</strain>
    </source>
</reference>
<dbReference type="InParanoid" id="C8XH74"/>
<feature type="domain" description="HTH luxR-type" evidence="5">
    <location>
        <begin position="163"/>
        <end position="228"/>
    </location>
</feature>
<name>C8XH74_NAKMY</name>
<evidence type="ECO:0000256" key="3">
    <source>
        <dbReference type="ARBA" id="ARBA00023163"/>
    </source>
</evidence>
<dbReference type="PROSITE" id="PS50043">
    <property type="entry name" value="HTH_LUXR_2"/>
    <property type="match status" value="1"/>
</dbReference>
<proteinExistence type="predicted"/>
<evidence type="ECO:0000259" key="5">
    <source>
        <dbReference type="PROSITE" id="PS50043"/>
    </source>
</evidence>
<dbReference type="RefSeq" id="WP_015747181.1">
    <property type="nucleotide sequence ID" value="NC_013235.1"/>
</dbReference>
<dbReference type="Proteomes" id="UP000002218">
    <property type="component" value="Chromosome"/>
</dbReference>
<accession>C8XH74</accession>
<keyword evidence="1" id="KW-0805">Transcription regulation</keyword>
<dbReference type="PANTHER" id="PTHR43214:SF24">
    <property type="entry name" value="TRANSCRIPTIONAL REGULATORY PROTEIN NARL-RELATED"/>
    <property type="match status" value="1"/>
</dbReference>
<evidence type="ECO:0000313" key="6">
    <source>
        <dbReference type="EMBL" id="ACV78280.1"/>
    </source>
</evidence>
<feature type="region of interest" description="Disordered" evidence="4">
    <location>
        <begin position="1"/>
        <end position="26"/>
    </location>
</feature>
<reference evidence="6 7" key="2">
    <citation type="journal article" date="2010" name="Stand. Genomic Sci.">
        <title>Complete genome sequence of Nakamurella multipartita type strain (Y-104).</title>
        <authorList>
            <person name="Tice H."/>
            <person name="Mayilraj S."/>
            <person name="Sims D."/>
            <person name="Lapidus A."/>
            <person name="Nolan M."/>
            <person name="Lucas S."/>
            <person name="Glavina Del Rio T."/>
            <person name="Copeland A."/>
            <person name="Cheng J.F."/>
            <person name="Meincke L."/>
            <person name="Bruce D."/>
            <person name="Goodwin L."/>
            <person name="Pitluck S."/>
            <person name="Ivanova N."/>
            <person name="Mavromatis K."/>
            <person name="Ovchinnikova G."/>
            <person name="Pati A."/>
            <person name="Chen A."/>
            <person name="Palaniappan K."/>
            <person name="Land M."/>
            <person name="Hauser L."/>
            <person name="Chang Y.J."/>
            <person name="Jeffries C.D."/>
            <person name="Detter J.C."/>
            <person name="Brettin T."/>
            <person name="Rohde M."/>
            <person name="Goker M."/>
            <person name="Bristow J."/>
            <person name="Eisen J.A."/>
            <person name="Markowitz V."/>
            <person name="Hugenholtz P."/>
            <person name="Kyrpides N.C."/>
            <person name="Klenk H.P."/>
            <person name="Chen F."/>
        </authorList>
    </citation>
    <scope>NUCLEOTIDE SEQUENCE [LARGE SCALE GENOMIC DNA]</scope>
    <source>
        <strain evidence="7">ATCC 700099 / DSM 44233 / CIP 104796 / JCM 9543 / NBRC 105858 / Y-104</strain>
    </source>
</reference>
<keyword evidence="3" id="KW-0804">Transcription</keyword>
<evidence type="ECO:0000313" key="7">
    <source>
        <dbReference type="Proteomes" id="UP000002218"/>
    </source>
</evidence>
<dbReference type="SUPFAM" id="SSF46894">
    <property type="entry name" value="C-terminal effector domain of the bipartite response regulators"/>
    <property type="match status" value="1"/>
</dbReference>
<dbReference type="OrthoDB" id="4309410at2"/>
<dbReference type="InterPro" id="IPR016032">
    <property type="entry name" value="Sig_transdc_resp-reg_C-effctor"/>
</dbReference>
<dbReference type="GO" id="GO:0006355">
    <property type="term" value="P:regulation of DNA-templated transcription"/>
    <property type="evidence" value="ECO:0007669"/>
    <property type="project" value="InterPro"/>
</dbReference>
<dbReference type="Gene3D" id="3.40.50.2300">
    <property type="match status" value="1"/>
</dbReference>
<organism evidence="6 7">
    <name type="scientific">Nakamurella multipartita (strain ATCC 700099 / DSM 44233 / CIP 104796 / JCM 9543 / NBRC 105858 / Y-104)</name>
    <name type="common">Microsphaera multipartita</name>
    <dbReference type="NCBI Taxonomy" id="479431"/>
    <lineage>
        <taxon>Bacteria</taxon>
        <taxon>Bacillati</taxon>
        <taxon>Actinomycetota</taxon>
        <taxon>Actinomycetes</taxon>
        <taxon>Nakamurellales</taxon>
        <taxon>Nakamurellaceae</taxon>
        <taxon>Nakamurella</taxon>
    </lineage>
</organism>
<protein>
    <submittedName>
        <fullName evidence="6">Transcriptional regulator, LuxR family</fullName>
    </submittedName>
</protein>
<dbReference type="STRING" id="479431.Namu_1891"/>
<gene>
    <name evidence="6" type="ordered locus">Namu_1891</name>
</gene>
<dbReference type="CDD" id="cd06170">
    <property type="entry name" value="LuxR_C_like"/>
    <property type="match status" value="1"/>
</dbReference>
<evidence type="ECO:0000256" key="4">
    <source>
        <dbReference type="SAM" id="MobiDB-lite"/>
    </source>
</evidence>
<dbReference type="Pfam" id="PF00196">
    <property type="entry name" value="GerE"/>
    <property type="match status" value="1"/>
</dbReference>
<dbReference type="InterPro" id="IPR000792">
    <property type="entry name" value="Tscrpt_reg_LuxR_C"/>
</dbReference>
<dbReference type="eggNOG" id="COG2197">
    <property type="taxonomic scope" value="Bacteria"/>
</dbReference>
<feature type="compositionally biased region" description="Polar residues" evidence="4">
    <location>
        <begin position="1"/>
        <end position="20"/>
    </location>
</feature>
<dbReference type="KEGG" id="nml:Namu_1891"/>
<dbReference type="EMBL" id="CP001737">
    <property type="protein sequence ID" value="ACV78280.1"/>
    <property type="molecule type" value="Genomic_DNA"/>
</dbReference>
<dbReference type="PRINTS" id="PR00038">
    <property type="entry name" value="HTHLUXR"/>
</dbReference>
<dbReference type="PANTHER" id="PTHR43214">
    <property type="entry name" value="TWO-COMPONENT RESPONSE REGULATOR"/>
    <property type="match status" value="1"/>
</dbReference>
<evidence type="ECO:0000256" key="2">
    <source>
        <dbReference type="ARBA" id="ARBA00023125"/>
    </source>
</evidence>
<keyword evidence="7" id="KW-1185">Reference proteome</keyword>
<dbReference type="AlphaFoldDB" id="C8XH74"/>
<sequence>MQTGSSFGQPAGQRSGSTGRATGPDPVATYVYAGDPISQAGVISQLRQRAEIRVVDAEHLGEAVVAVVVADGLTDEVLRVLRALQRGSIPRTVLVARVIDDSTLVAAAEAGVGGLLRRGDATPDSLARAILRVAAGEGEVPPDLLGRLLGQVGRLQRQVLAPRGLAFSGLSDREAEVLKLVANGHDTAEIAGRLSYSQRTVKNILHDVTTRLQLRNRSHAVAYAVREGLI</sequence>
<evidence type="ECO:0000256" key="1">
    <source>
        <dbReference type="ARBA" id="ARBA00023015"/>
    </source>
</evidence>
<dbReference type="InterPro" id="IPR039420">
    <property type="entry name" value="WalR-like"/>
</dbReference>
<dbReference type="HOGENOM" id="CLU_000445_90_2_11"/>
<dbReference type="SMART" id="SM00421">
    <property type="entry name" value="HTH_LUXR"/>
    <property type="match status" value="1"/>
</dbReference>
<keyword evidence="2" id="KW-0238">DNA-binding</keyword>
<dbReference type="GO" id="GO:0003677">
    <property type="term" value="F:DNA binding"/>
    <property type="evidence" value="ECO:0007669"/>
    <property type="project" value="UniProtKB-KW"/>
</dbReference>